<dbReference type="PhylomeDB" id="A7S4A4"/>
<keyword evidence="4" id="KW-1185">Reference proteome</keyword>
<dbReference type="InParanoid" id="A7S4A4"/>
<dbReference type="HOGENOM" id="CLU_017584_1_3_1"/>
<dbReference type="STRING" id="45351.A7S4A4"/>
<gene>
    <name evidence="3" type="ORF">NEMVEDRAFT_v1g242756</name>
</gene>
<dbReference type="InterPro" id="IPR050478">
    <property type="entry name" value="Ethylene_sulfur-biosynth"/>
</dbReference>
<evidence type="ECO:0000313" key="4">
    <source>
        <dbReference type="Proteomes" id="UP000001593"/>
    </source>
</evidence>
<dbReference type="eggNOG" id="KOG0256">
    <property type="taxonomic scope" value="Eukaryota"/>
</dbReference>
<feature type="domain" description="Aminotransferase class I/classII large" evidence="2">
    <location>
        <begin position="39"/>
        <end position="387"/>
    </location>
</feature>
<evidence type="ECO:0000313" key="3">
    <source>
        <dbReference type="EMBL" id="EDO41483.1"/>
    </source>
</evidence>
<reference evidence="3 4" key="1">
    <citation type="journal article" date="2007" name="Science">
        <title>Sea anemone genome reveals ancestral eumetazoan gene repertoire and genomic organization.</title>
        <authorList>
            <person name="Putnam N.H."/>
            <person name="Srivastava M."/>
            <person name="Hellsten U."/>
            <person name="Dirks B."/>
            <person name="Chapman J."/>
            <person name="Salamov A."/>
            <person name="Terry A."/>
            <person name="Shapiro H."/>
            <person name="Lindquist E."/>
            <person name="Kapitonov V.V."/>
            <person name="Jurka J."/>
            <person name="Genikhovich G."/>
            <person name="Grigoriev I.V."/>
            <person name="Lucas S.M."/>
            <person name="Steele R.E."/>
            <person name="Finnerty J.R."/>
            <person name="Technau U."/>
            <person name="Martindale M.Q."/>
            <person name="Rokhsar D.S."/>
        </authorList>
    </citation>
    <scope>NUCLEOTIDE SEQUENCE [LARGE SCALE GENOMIC DNA]</scope>
    <source>
        <strain evidence="4">CH2 X CH6</strain>
    </source>
</reference>
<proteinExistence type="predicted"/>
<dbReference type="InterPro" id="IPR015424">
    <property type="entry name" value="PyrdxlP-dep_Trfase"/>
</dbReference>
<sequence>MDTLSTRGHEIKDFKNVLACAFNQQMKRAYDAKRNPTGIINLGTSENKLMFDVIEEKLQSLPAVPESLTHYGSFHGVPGLKKAIAKMLEHFMKPIEPIKDCNIIVFNGCGPVVEALGMLLAERGDAFMTTAPYYGAFKDDLCRRGGVDIVPVYLSNEIANDESKPYELSMSKMESAYQQACKEVAFMNPRTFPLPPSKMYHIRHSLHVIVDEIYLLSVYKEGHKMPNVLSLQGIPDPERTHVVWGFSKDMCVSGFRAGAIYTVNKDLCGALKSMAYLQSTSLLTQHYLEHMISDLDWLDHVFLPTNQRRLQECSNIVCDALRSVDVPYVDGIAGLFIWADFRKLLLSPTFEEEWEIFNEFMNYKLYITPGQAFYYNEPGWFRIIFATRPSILQLGMERLKSCVNHLRQRADLQKLSIA</sequence>
<dbReference type="Gene3D" id="3.40.640.10">
    <property type="entry name" value="Type I PLP-dependent aspartate aminotransferase-like (Major domain)"/>
    <property type="match status" value="1"/>
</dbReference>
<protein>
    <recommendedName>
        <fullName evidence="2">Aminotransferase class I/classII large domain-containing protein</fullName>
    </recommendedName>
</protein>
<dbReference type="PANTHER" id="PTHR43795:SF39">
    <property type="entry name" value="AMINOTRANSFERASE CLASS I_CLASSII DOMAIN-CONTAINING PROTEIN"/>
    <property type="match status" value="1"/>
</dbReference>
<organism evidence="3 4">
    <name type="scientific">Nematostella vectensis</name>
    <name type="common">Starlet sea anemone</name>
    <dbReference type="NCBI Taxonomy" id="45351"/>
    <lineage>
        <taxon>Eukaryota</taxon>
        <taxon>Metazoa</taxon>
        <taxon>Cnidaria</taxon>
        <taxon>Anthozoa</taxon>
        <taxon>Hexacorallia</taxon>
        <taxon>Actiniaria</taxon>
        <taxon>Edwardsiidae</taxon>
        <taxon>Nematostella</taxon>
    </lineage>
</organism>
<dbReference type="GO" id="GO:0030170">
    <property type="term" value="F:pyridoxal phosphate binding"/>
    <property type="evidence" value="ECO:0007669"/>
    <property type="project" value="InterPro"/>
</dbReference>
<dbReference type="CDD" id="cd00609">
    <property type="entry name" value="AAT_like"/>
    <property type="match status" value="1"/>
</dbReference>
<accession>A7S4A4</accession>
<evidence type="ECO:0000259" key="2">
    <source>
        <dbReference type="Pfam" id="PF00155"/>
    </source>
</evidence>
<dbReference type="Pfam" id="PF00155">
    <property type="entry name" value="Aminotran_1_2"/>
    <property type="match status" value="1"/>
</dbReference>
<dbReference type="GO" id="GO:0008483">
    <property type="term" value="F:transaminase activity"/>
    <property type="evidence" value="ECO:0000318"/>
    <property type="project" value="GO_Central"/>
</dbReference>
<dbReference type="InterPro" id="IPR015421">
    <property type="entry name" value="PyrdxlP-dep_Trfase_major"/>
</dbReference>
<dbReference type="InterPro" id="IPR004839">
    <property type="entry name" value="Aminotransferase_I/II_large"/>
</dbReference>
<dbReference type="Gene3D" id="3.90.1150.10">
    <property type="entry name" value="Aspartate Aminotransferase, domain 1"/>
    <property type="match status" value="1"/>
</dbReference>
<dbReference type="Proteomes" id="UP000001593">
    <property type="component" value="Unassembled WGS sequence"/>
</dbReference>
<dbReference type="PRINTS" id="PR00753">
    <property type="entry name" value="ACCSYNTHASE"/>
</dbReference>
<keyword evidence="1" id="KW-0663">Pyridoxal phosphate</keyword>
<dbReference type="GO" id="GO:0006520">
    <property type="term" value="P:amino acid metabolic process"/>
    <property type="evidence" value="ECO:0000318"/>
    <property type="project" value="GO_Central"/>
</dbReference>
<evidence type="ECO:0000256" key="1">
    <source>
        <dbReference type="ARBA" id="ARBA00022898"/>
    </source>
</evidence>
<dbReference type="OMA" id="PYYGTFV"/>
<dbReference type="AlphaFoldDB" id="A7S4A4"/>
<dbReference type="SUPFAM" id="SSF53383">
    <property type="entry name" value="PLP-dependent transferases"/>
    <property type="match status" value="1"/>
</dbReference>
<name>A7S4A4_NEMVE</name>
<dbReference type="EMBL" id="DS469577">
    <property type="protein sequence ID" value="EDO41483.1"/>
    <property type="molecule type" value="Genomic_DNA"/>
</dbReference>
<dbReference type="PANTHER" id="PTHR43795">
    <property type="entry name" value="BIFUNCTIONAL ASPARTATE AMINOTRANSFERASE AND GLUTAMATE/ASPARTATE-PREPHENATE AMINOTRANSFERASE-RELATED"/>
    <property type="match status" value="1"/>
</dbReference>
<dbReference type="InterPro" id="IPR015422">
    <property type="entry name" value="PyrdxlP-dep_Trfase_small"/>
</dbReference>